<protein>
    <recommendedName>
        <fullName evidence="5">Kinesin motor domain-containing protein</fullName>
    </recommendedName>
</protein>
<keyword evidence="1" id="KW-0175">Coiled coil</keyword>
<dbReference type="SUPFAM" id="SSF55724">
    <property type="entry name" value="Mog1p/PsbP-like"/>
    <property type="match status" value="1"/>
</dbReference>
<dbReference type="InterPro" id="IPR016123">
    <property type="entry name" value="Mog1/PsbP_a/b/a-sand"/>
</dbReference>
<feature type="compositionally biased region" description="Basic and acidic residues" evidence="2">
    <location>
        <begin position="892"/>
        <end position="906"/>
    </location>
</feature>
<dbReference type="EMBL" id="JADGIZ020000012">
    <property type="protein sequence ID" value="KAL2917242.1"/>
    <property type="molecule type" value="Genomic_DNA"/>
</dbReference>
<organism evidence="3 4">
    <name type="scientific">Polyrhizophydium stewartii</name>
    <dbReference type="NCBI Taxonomy" id="2732419"/>
    <lineage>
        <taxon>Eukaryota</taxon>
        <taxon>Fungi</taxon>
        <taxon>Fungi incertae sedis</taxon>
        <taxon>Chytridiomycota</taxon>
        <taxon>Chytridiomycota incertae sedis</taxon>
        <taxon>Chytridiomycetes</taxon>
        <taxon>Rhizophydiales</taxon>
        <taxon>Rhizophydiales incertae sedis</taxon>
        <taxon>Polyrhizophydium</taxon>
    </lineage>
</organism>
<gene>
    <name evidence="3" type="ORF">HK105_203307</name>
</gene>
<dbReference type="Pfam" id="PF04603">
    <property type="entry name" value="Mog1"/>
    <property type="match status" value="1"/>
</dbReference>
<evidence type="ECO:0000313" key="3">
    <source>
        <dbReference type="EMBL" id="KAL2917242.1"/>
    </source>
</evidence>
<feature type="compositionally biased region" description="Basic and acidic residues" evidence="2">
    <location>
        <begin position="686"/>
        <end position="697"/>
    </location>
</feature>
<feature type="region of interest" description="Disordered" evidence="2">
    <location>
        <begin position="676"/>
        <end position="697"/>
    </location>
</feature>
<feature type="region of interest" description="Disordered" evidence="2">
    <location>
        <begin position="890"/>
        <end position="911"/>
    </location>
</feature>
<feature type="region of interest" description="Disordered" evidence="2">
    <location>
        <begin position="315"/>
        <end position="371"/>
    </location>
</feature>
<dbReference type="PANTHER" id="PTHR31935:SF1">
    <property type="entry name" value="COILED-COIL DOMAIN-CONTAINING PROTEIN 13"/>
    <property type="match status" value="1"/>
</dbReference>
<dbReference type="PANTHER" id="PTHR31935">
    <property type="entry name" value="COILED-COIL DOMAIN-CONTAINING PROTEIN 13"/>
    <property type="match status" value="1"/>
</dbReference>
<evidence type="ECO:0008006" key="5">
    <source>
        <dbReference type="Google" id="ProtNLM"/>
    </source>
</evidence>
<feature type="region of interest" description="Disordered" evidence="2">
    <location>
        <begin position="556"/>
        <end position="617"/>
    </location>
</feature>
<name>A0ABR4NCH9_9FUNG</name>
<dbReference type="Proteomes" id="UP001527925">
    <property type="component" value="Unassembled WGS sequence"/>
</dbReference>
<feature type="coiled-coil region" evidence="1">
    <location>
        <begin position="711"/>
        <end position="826"/>
    </location>
</feature>
<evidence type="ECO:0000256" key="2">
    <source>
        <dbReference type="SAM" id="MobiDB-lite"/>
    </source>
</evidence>
<evidence type="ECO:0000256" key="1">
    <source>
        <dbReference type="SAM" id="Coils"/>
    </source>
</evidence>
<sequence>MPAVVPLPASNRPLFGGAISVPVPTSFIDASQLREVPDHQEVFVDMNSDSSFIVELLEAEQPGEDPVAAARRHFEQLASDNEVRPEDCRILAVESLSNMMMALERPGIRATVLFGTQRIAKFNERGESAMNTVGIMMGLVQLGDVTTDVLITFNKTLQFGRESSSLLRFGDSAESGYEVSLGRFADMMRTPSKILAVPLAIGTSSGSAGGGGRAQGVVMAESLRSLSRASSVLAAALASSASPLPRSGSSPPRILPPVVARRSVGGMATMPAQTGAGAAEVLSMRREAVPAIPAQGAAAGAQGGLSLIAAGFEEDPFETSESDTDSVPVGVSAKQHTQSMQHGRALPSGHGSQRRPSKARQTATGSAAASDMGLDLEEEIEASLFGTQEHVSQDREQPLVVLESAEAAKVNIKPRKARNAQLTRIKVDGEVRQNPLLGPPDNARTGDLTTCSPLLSVAAPAAESKVIDWDLRARLAQLEQANSQLKFDLRNRDKEIKSLRKEMTAGITLAGTEDAIAETISKAGAGKDGKIIELAKKARRLTVAYEREKALNASLANQLKSESSQRKDQVTSQHKAPTNGEHDPQKDVGNHTQVKSFKEKLAQPKQMSRKLEEERMTSMNLKSELRLAQKALVQEIGEEVPIQKILRGEIGSWRGRSEQIALLKDKVRDLSRKLASRAAAPAGAGESDREGSGADGREAIQRIEQVRRVELDRLSAELEQVRQEHAESRTRCDGLAARNRTLEREVKDLKCKLARMLGKSETDDQLVRALQEQIQRAKGENEPLYERLRSLCAEQEDQIRTQAQRIDKLETEAAMLRSEIQTARTAVVAASQTAGTAVASAASNAADADAAATTIAGLTSTAAALRLEISELRALNCELAERADRAAVASAERVKQQRPAKERDVPGGRGRAGELQALQSKIEMLADENESLRLSLRLATEAKTRDLDTYKRLLEETRAMFESDIQAIVQRAEATQPALASDGKNM</sequence>
<dbReference type="Gene3D" id="3.40.1000.10">
    <property type="entry name" value="Mog1/PsbP, alpha/beta/alpha sandwich"/>
    <property type="match status" value="1"/>
</dbReference>
<comment type="caution">
    <text evidence="3">The sequence shown here is derived from an EMBL/GenBank/DDBJ whole genome shotgun (WGS) entry which is preliminary data.</text>
</comment>
<keyword evidence="4" id="KW-1185">Reference proteome</keyword>
<accession>A0ABR4NCH9</accession>
<evidence type="ECO:0000313" key="4">
    <source>
        <dbReference type="Proteomes" id="UP001527925"/>
    </source>
</evidence>
<feature type="compositionally biased region" description="Acidic residues" evidence="2">
    <location>
        <begin position="315"/>
        <end position="324"/>
    </location>
</feature>
<proteinExistence type="predicted"/>
<dbReference type="InterPro" id="IPR007681">
    <property type="entry name" value="Mog1"/>
</dbReference>
<feature type="compositionally biased region" description="Basic and acidic residues" evidence="2">
    <location>
        <begin position="580"/>
        <end position="589"/>
    </location>
</feature>
<reference evidence="3 4" key="1">
    <citation type="submission" date="2023-09" db="EMBL/GenBank/DDBJ databases">
        <title>Pangenome analysis of Batrachochytrium dendrobatidis and related Chytrids.</title>
        <authorList>
            <person name="Yacoub M.N."/>
            <person name="Stajich J.E."/>
            <person name="James T.Y."/>
        </authorList>
    </citation>
    <scope>NUCLEOTIDE SEQUENCE [LARGE SCALE GENOMIC DNA]</scope>
    <source>
        <strain evidence="3 4">JEL0888</strain>
    </source>
</reference>
<dbReference type="InterPro" id="IPR038929">
    <property type="entry name" value="CCDC13"/>
</dbReference>
<feature type="compositionally biased region" description="Low complexity" evidence="2">
    <location>
        <begin position="676"/>
        <end position="685"/>
    </location>
</feature>